<dbReference type="Proteomes" id="UP000002280">
    <property type="component" value="Unplaced"/>
</dbReference>
<protein>
    <recommendedName>
        <fullName evidence="14">Paraoxonase</fullName>
        <ecNumber evidence="14">3.1.1.2</ecNumber>
    </recommendedName>
</protein>
<evidence type="ECO:0000313" key="15">
    <source>
        <dbReference type="Ensembl" id="ENSMODP00000020633.2"/>
    </source>
</evidence>
<dbReference type="PANTHER" id="PTHR11799">
    <property type="entry name" value="PARAOXONASE"/>
    <property type="match status" value="1"/>
</dbReference>
<feature type="active site" description="Proton acceptor" evidence="10">
    <location>
        <position position="196"/>
    </location>
</feature>
<evidence type="ECO:0000256" key="13">
    <source>
        <dbReference type="PIRSR" id="PIRSR602640-4"/>
    </source>
</evidence>
<evidence type="ECO:0000256" key="11">
    <source>
        <dbReference type="PIRSR" id="PIRSR602640-2"/>
    </source>
</evidence>
<dbReference type="SUPFAM" id="SSF63829">
    <property type="entry name" value="Calcium-dependent phosphotriesterase"/>
    <property type="match status" value="1"/>
</dbReference>
<reference evidence="15" key="3">
    <citation type="submission" date="2025-09" db="UniProtKB">
        <authorList>
            <consortium name="Ensembl"/>
        </authorList>
    </citation>
    <scope>IDENTIFICATION</scope>
</reference>
<evidence type="ECO:0000256" key="12">
    <source>
        <dbReference type="PIRSR" id="PIRSR602640-3"/>
    </source>
</evidence>
<dbReference type="STRING" id="13616.ENSMODP00000020633"/>
<dbReference type="Ensembl" id="ENSMODT00000020998.3">
    <property type="protein sequence ID" value="ENSMODP00000020633.2"/>
    <property type="gene ID" value="ENSMODG00000016525.3"/>
</dbReference>
<comment type="catalytic activity">
    <reaction evidence="1 14">
        <text>a phenyl acetate + H2O = a phenol + acetate + H(+)</text>
        <dbReference type="Rhea" id="RHEA:17309"/>
        <dbReference type="ChEBI" id="CHEBI:15377"/>
        <dbReference type="ChEBI" id="CHEBI:15378"/>
        <dbReference type="ChEBI" id="CHEBI:30089"/>
        <dbReference type="ChEBI" id="CHEBI:33853"/>
        <dbReference type="ChEBI" id="CHEBI:140310"/>
        <dbReference type="EC" id="3.1.1.2"/>
    </reaction>
</comment>
<dbReference type="HOGENOM" id="CLU_049839_0_1_1"/>
<dbReference type="InterPro" id="IPR051288">
    <property type="entry name" value="Serum_paraoxonase/arylesterase"/>
</dbReference>
<dbReference type="Pfam" id="PF01731">
    <property type="entry name" value="Arylesterase"/>
    <property type="match status" value="1"/>
</dbReference>
<keyword evidence="5" id="KW-0732">Signal</keyword>
<feature type="binding site" evidence="11">
    <location>
        <position position="350"/>
    </location>
    <ligand>
        <name>Ca(2+)</name>
        <dbReference type="ChEBI" id="CHEBI:29108"/>
        <label>1</label>
        <note>catalytic</note>
    </ligand>
</feature>
<keyword evidence="4 11" id="KW-0479">Metal-binding</keyword>
<dbReference type="GO" id="GO:0004064">
    <property type="term" value="F:arylesterase activity"/>
    <property type="evidence" value="ECO:0000318"/>
    <property type="project" value="GO_Central"/>
</dbReference>
<organism evidence="15 16">
    <name type="scientific">Monodelphis domestica</name>
    <name type="common">Gray short-tailed opossum</name>
    <dbReference type="NCBI Taxonomy" id="13616"/>
    <lineage>
        <taxon>Eukaryota</taxon>
        <taxon>Metazoa</taxon>
        <taxon>Chordata</taxon>
        <taxon>Craniata</taxon>
        <taxon>Vertebrata</taxon>
        <taxon>Euteleostomi</taxon>
        <taxon>Mammalia</taxon>
        <taxon>Metatheria</taxon>
        <taxon>Didelphimorphia</taxon>
        <taxon>Didelphidae</taxon>
        <taxon>Monodelphis</taxon>
    </lineage>
</organism>
<feature type="disulfide bond" description="In form B" evidence="12">
    <location>
        <begin position="124"/>
        <end position="434"/>
    </location>
</feature>
<dbReference type="EC" id="3.1.1.2" evidence="14"/>
<dbReference type="FunCoup" id="H9H6Y1">
    <property type="interactions" value="9"/>
</dbReference>
<feature type="glycosylation site" description="N-linked (GlcNAc...) asparagine" evidence="13">
    <location>
        <position position="405"/>
    </location>
</feature>
<sequence length="445" mass="48783">MSHSLRPQAPLSPKWLLVAGGVCVPVKWAHGWKSRYSSVRGRGRRGRVQTPVASGKKLACACRSTPSRLVPRLRPLRSACPAMAKLLKLMALGLALAFLGERFVTFRRRMNVSHQVLPVEPPSCHLIQGLDNGSEDIDILPSGLAFLSTGLKYPGMPSFAPDKPGEIFLMDLSEDRPRARALPIKNEFDVQSFNPHGISAFVDKDRGGAVFLYVVNHPRGMSTVEIFEFQGDALLHLKTITHELLSSVNDIVVLGQERFYATNDHYFTGHFLSQLELFLDLQWTNVVYYSPDEVKEVASGLGFANGIALSPDRKHVYVAAVTAHSIHVMERHDDWRLTPQKVLHVGTLVDNLSVDPATGDVWAGCHPNGMKLLAYDPADPPGSEVLRIRNILSPRPAVSTVYANNGSVLQGSTVAAVHGHKMLVGTVFHKALCCDLRAPGGPPRK</sequence>
<accession>H9H6Y1</accession>
<evidence type="ECO:0000256" key="5">
    <source>
        <dbReference type="ARBA" id="ARBA00022729"/>
    </source>
</evidence>
<evidence type="ECO:0000256" key="3">
    <source>
        <dbReference type="ARBA" id="ARBA00008595"/>
    </source>
</evidence>
<dbReference type="eggNOG" id="ENOG502QUCT">
    <property type="taxonomic scope" value="Eukaryota"/>
</dbReference>
<evidence type="ECO:0000256" key="2">
    <source>
        <dbReference type="ARBA" id="ARBA00000450"/>
    </source>
</evidence>
<dbReference type="InterPro" id="IPR011042">
    <property type="entry name" value="6-blade_b-propeller_TolB-like"/>
</dbReference>
<comment type="catalytic activity">
    <reaction evidence="2">
        <text>an N-acyl-L-homoserine lactone + H2O = an N-acyl-L-homoserine + H(+)</text>
        <dbReference type="Rhea" id="RHEA:22576"/>
        <dbReference type="ChEBI" id="CHEBI:15377"/>
        <dbReference type="ChEBI" id="CHEBI:15378"/>
        <dbReference type="ChEBI" id="CHEBI:55474"/>
        <dbReference type="ChEBI" id="CHEBI:58921"/>
        <dbReference type="EC" id="3.1.1.81"/>
    </reaction>
</comment>
<keyword evidence="6 14" id="KW-0378">Hydrolase</keyword>
<evidence type="ECO:0000256" key="1">
    <source>
        <dbReference type="ARBA" id="ARBA00000368"/>
    </source>
</evidence>
<evidence type="ECO:0000256" key="7">
    <source>
        <dbReference type="ARBA" id="ARBA00022837"/>
    </source>
</evidence>
<evidence type="ECO:0000313" key="16">
    <source>
        <dbReference type="Proteomes" id="UP000002280"/>
    </source>
</evidence>
<feature type="binding site" evidence="11">
    <location>
        <position position="305"/>
    </location>
    <ligand>
        <name>Ca(2+)</name>
        <dbReference type="ChEBI" id="CHEBI:29108"/>
        <label>1</label>
        <note>catalytic</note>
    </ligand>
</feature>
<evidence type="ECO:0000256" key="4">
    <source>
        <dbReference type="ARBA" id="ARBA00022723"/>
    </source>
</evidence>
<keyword evidence="7 11" id="KW-0106">Calcium</keyword>
<dbReference type="GO" id="GO:0102007">
    <property type="term" value="F:acyl-L-homoserine-lactone lactonohydrolase activity"/>
    <property type="evidence" value="ECO:0007669"/>
    <property type="project" value="UniProtKB-EC"/>
</dbReference>
<dbReference type="AlphaFoldDB" id="H9H6Y1"/>
<dbReference type="GO" id="GO:0009636">
    <property type="term" value="P:response to toxic substance"/>
    <property type="evidence" value="ECO:0000318"/>
    <property type="project" value="GO_Central"/>
</dbReference>
<dbReference type="InterPro" id="IPR002640">
    <property type="entry name" value="Arylesterase"/>
</dbReference>
<keyword evidence="8 12" id="KW-1015">Disulfide bond</keyword>
<evidence type="ECO:0000256" key="8">
    <source>
        <dbReference type="ARBA" id="ARBA00023157"/>
    </source>
</evidence>
<feature type="glycosylation site" description="N-linked (GlcNAc...) asparagine" evidence="13">
    <location>
        <position position="351"/>
    </location>
</feature>
<dbReference type="Bgee" id="ENSMODG00000016525">
    <property type="expression patterns" value="Expressed in liver and 13 other cell types or tissues"/>
</dbReference>
<dbReference type="Gene3D" id="2.120.10.30">
    <property type="entry name" value="TolB, C-terminal domain"/>
    <property type="match status" value="1"/>
</dbReference>
<reference evidence="15" key="2">
    <citation type="submission" date="2025-08" db="UniProtKB">
        <authorList>
            <consortium name="Ensembl"/>
        </authorList>
    </citation>
    <scope>IDENTIFICATION</scope>
</reference>
<evidence type="ECO:0000256" key="14">
    <source>
        <dbReference type="RuleBase" id="RU368025"/>
    </source>
</evidence>
<dbReference type="InParanoid" id="H9H6Y1"/>
<feature type="binding site" evidence="11">
    <location>
        <position position="250"/>
    </location>
    <ligand>
        <name>Ca(2+)</name>
        <dbReference type="ChEBI" id="CHEBI:29108"/>
        <label>1</label>
        <note>catalytic</note>
    </ligand>
</feature>
<dbReference type="PRINTS" id="PR01785">
    <property type="entry name" value="PARAOXONASE"/>
</dbReference>
<feature type="binding site" evidence="11">
    <location>
        <position position="198"/>
    </location>
    <ligand>
        <name>Ca(2+)</name>
        <dbReference type="ChEBI" id="CHEBI:29108"/>
        <label>1</label>
        <note>catalytic</note>
    </ligand>
</feature>
<dbReference type="FunFam" id="2.120.10.30:FF:000023">
    <property type="entry name" value="Serum paraoxonase/arylesterase 2"/>
    <property type="match status" value="1"/>
</dbReference>
<keyword evidence="9 13" id="KW-0325">Glycoprotein</keyword>
<feature type="binding site" evidence="11">
    <location>
        <position position="249"/>
    </location>
    <ligand>
        <name>Ca(2+)</name>
        <dbReference type="ChEBI" id="CHEBI:29108"/>
        <label>1</label>
        <note>catalytic</note>
    </ligand>
</feature>
<dbReference type="GeneTree" id="ENSGT00390000008932"/>
<evidence type="ECO:0000256" key="9">
    <source>
        <dbReference type="ARBA" id="ARBA00023180"/>
    </source>
</evidence>
<feature type="binding site" evidence="11">
    <location>
        <position position="136"/>
    </location>
    <ligand>
        <name>Ca(2+)</name>
        <dbReference type="ChEBI" id="CHEBI:29108"/>
        <label>1</label>
        <note>catalytic</note>
    </ligand>
</feature>
<comment type="similarity">
    <text evidence="3 14">Belongs to the paraoxonase family.</text>
</comment>
<dbReference type="PANTHER" id="PTHR11799:SF14">
    <property type="entry name" value="SERUM PARAOXONASE_LACTONASE 3"/>
    <property type="match status" value="1"/>
</dbReference>
<dbReference type="GO" id="GO:0046872">
    <property type="term" value="F:metal ion binding"/>
    <property type="evidence" value="ECO:0007669"/>
    <property type="project" value="UniProtKB-KW"/>
</dbReference>
<reference evidence="15" key="1">
    <citation type="journal article" date="2007" name="Nature">
        <title>Genome of the marsupial Monodelphis domestica reveals innovation in non-coding sequences.</title>
        <authorList>
            <person name="Mikkelsen T.S."/>
            <person name="Wakefield M.J."/>
            <person name="Aken B."/>
            <person name="Amemiya C.T."/>
            <person name="Chang J.L."/>
            <person name="Duke S."/>
            <person name="Garber M."/>
            <person name="Gentles A.J."/>
            <person name="Goodstadt L."/>
            <person name="Heger A."/>
            <person name="Jurka J."/>
            <person name="Kamal M."/>
            <person name="Mauceli E."/>
            <person name="Searle S.M."/>
            <person name="Sharpe T."/>
            <person name="Baker M.L."/>
            <person name="Batzer M.A."/>
            <person name="Benos P.V."/>
            <person name="Belov K."/>
            <person name="Clamp M."/>
            <person name="Cook A."/>
            <person name="Cuff J."/>
            <person name="Das R."/>
            <person name="Davidow L."/>
            <person name="Deakin J.E."/>
            <person name="Fazzari M.J."/>
            <person name="Glass J.L."/>
            <person name="Grabherr M."/>
            <person name="Greally J.M."/>
            <person name="Gu W."/>
            <person name="Hore T.A."/>
            <person name="Huttley G.A."/>
            <person name="Kleber M."/>
            <person name="Jirtle R.L."/>
            <person name="Koina E."/>
            <person name="Lee J.T."/>
            <person name="Mahony S."/>
            <person name="Marra M.A."/>
            <person name="Miller R.D."/>
            <person name="Nicholls R.D."/>
            <person name="Oda M."/>
            <person name="Papenfuss A.T."/>
            <person name="Parra Z.E."/>
            <person name="Pollock D.D."/>
            <person name="Ray D.A."/>
            <person name="Schein J.E."/>
            <person name="Speed T.P."/>
            <person name="Thompson K."/>
            <person name="VandeBerg J.L."/>
            <person name="Wade C.M."/>
            <person name="Walker J.A."/>
            <person name="Waters P.D."/>
            <person name="Webber C."/>
            <person name="Weidman J.R."/>
            <person name="Xie X."/>
            <person name="Zody M.C."/>
            <person name="Baldwin J."/>
            <person name="Abdouelleil A."/>
            <person name="Abdulkadir J."/>
            <person name="Abebe A."/>
            <person name="Abera B."/>
            <person name="Abreu J."/>
            <person name="Acer S.C."/>
            <person name="Aftuck L."/>
            <person name="Alexander A."/>
            <person name="An P."/>
            <person name="Anderson E."/>
            <person name="Anderson S."/>
            <person name="Arachi H."/>
            <person name="Azer M."/>
            <person name="Bachantsang P."/>
            <person name="Barry A."/>
            <person name="Bayul T."/>
            <person name="Berlin A."/>
            <person name="Bessette D."/>
            <person name="Bloom T."/>
            <person name="Bloom T."/>
            <person name="Boguslavskiy L."/>
            <person name="Bonnet C."/>
            <person name="Boukhgalter B."/>
            <person name="Bourzgui I."/>
            <person name="Brown A."/>
            <person name="Cahill P."/>
            <person name="Channer S."/>
            <person name="Cheshatsang Y."/>
            <person name="Chuda L."/>
            <person name="Citroen M."/>
            <person name="Collymore A."/>
            <person name="Cooke P."/>
            <person name="Costello M."/>
            <person name="D'Aco K."/>
            <person name="Daza R."/>
            <person name="De Haan G."/>
            <person name="DeGray S."/>
            <person name="DeMaso C."/>
            <person name="Dhargay N."/>
            <person name="Dooley K."/>
            <person name="Dooley E."/>
            <person name="Doricent M."/>
            <person name="Dorje P."/>
            <person name="Dorjee K."/>
            <person name="Dupes A."/>
            <person name="Elong R."/>
            <person name="Falk J."/>
            <person name="Farina A."/>
            <person name="Faro S."/>
            <person name="Ferguson D."/>
            <person name="Fisher S."/>
            <person name="Foley C.D."/>
            <person name="Franke A."/>
            <person name="Friedrich D."/>
            <person name="Gadbois L."/>
            <person name="Gearin G."/>
            <person name="Gearin C.R."/>
            <person name="Giannoukos G."/>
            <person name="Goode T."/>
            <person name="Graham J."/>
            <person name="Grandbois E."/>
            <person name="Grewal S."/>
            <person name="Gyaltsen K."/>
            <person name="Hafez N."/>
            <person name="Hagos B."/>
            <person name="Hall J."/>
            <person name="Henson C."/>
            <person name="Hollinger A."/>
            <person name="Honan T."/>
            <person name="Huard M.D."/>
            <person name="Hughes L."/>
            <person name="Hurhula B."/>
            <person name="Husby M.E."/>
            <person name="Kamat A."/>
            <person name="Kanga B."/>
            <person name="Kashin S."/>
            <person name="Khazanovich D."/>
            <person name="Kisner P."/>
            <person name="Lance K."/>
            <person name="Lara M."/>
            <person name="Lee W."/>
            <person name="Lennon N."/>
            <person name="Letendre F."/>
            <person name="LeVine R."/>
            <person name="Lipovsky A."/>
            <person name="Liu X."/>
            <person name="Liu J."/>
            <person name="Liu S."/>
            <person name="Lokyitsang T."/>
            <person name="Lokyitsang Y."/>
            <person name="Lubonja R."/>
            <person name="Lui A."/>
            <person name="MacDonald P."/>
            <person name="Magnisalis V."/>
            <person name="Maru K."/>
            <person name="Matthews C."/>
            <person name="McCusker W."/>
            <person name="McDonough S."/>
            <person name="Mehta T."/>
            <person name="Meldrim J."/>
            <person name="Meneus L."/>
            <person name="Mihai O."/>
            <person name="Mihalev A."/>
            <person name="Mihova T."/>
            <person name="Mittelman R."/>
            <person name="Mlenga V."/>
            <person name="Montmayeur A."/>
            <person name="Mulrain L."/>
            <person name="Navidi A."/>
            <person name="Naylor J."/>
            <person name="Negash T."/>
            <person name="Nguyen T."/>
            <person name="Nguyen N."/>
            <person name="Nicol R."/>
            <person name="Norbu C."/>
            <person name="Norbu N."/>
            <person name="Novod N."/>
            <person name="O'Neill B."/>
            <person name="Osman S."/>
            <person name="Markiewicz E."/>
            <person name="Oyono O.L."/>
            <person name="Patti C."/>
            <person name="Phunkhang P."/>
            <person name="Pierre F."/>
            <person name="Priest M."/>
            <person name="Raghuraman S."/>
            <person name="Rege F."/>
            <person name="Reyes R."/>
            <person name="Rise C."/>
            <person name="Rogov P."/>
            <person name="Ross K."/>
            <person name="Ryan E."/>
            <person name="Settipalli S."/>
            <person name="Shea T."/>
            <person name="Sherpa N."/>
            <person name="Shi L."/>
            <person name="Shih D."/>
            <person name="Sparrow T."/>
            <person name="Spaulding J."/>
            <person name="Stalker J."/>
            <person name="Stange-Thomann N."/>
            <person name="Stavropoulos S."/>
            <person name="Stone C."/>
            <person name="Strader C."/>
            <person name="Tesfaye S."/>
            <person name="Thomson T."/>
            <person name="Thoulutsang Y."/>
            <person name="Thoulutsang D."/>
            <person name="Topham K."/>
            <person name="Topping I."/>
            <person name="Tsamla T."/>
            <person name="Vassiliev H."/>
            <person name="Vo A."/>
            <person name="Wangchuk T."/>
            <person name="Wangdi T."/>
            <person name="Weiand M."/>
            <person name="Wilkinson J."/>
            <person name="Wilson A."/>
            <person name="Yadav S."/>
            <person name="Young G."/>
            <person name="Yu Q."/>
            <person name="Zembek L."/>
            <person name="Zhong D."/>
            <person name="Zimmer A."/>
            <person name="Zwirko Z."/>
            <person name="Jaffe D.B."/>
            <person name="Alvarez P."/>
            <person name="Brockman W."/>
            <person name="Butler J."/>
            <person name="Chin C."/>
            <person name="Gnerre S."/>
            <person name="MacCallum I."/>
            <person name="Graves J.A."/>
            <person name="Ponting C.P."/>
            <person name="Breen M."/>
            <person name="Samollow P.B."/>
            <person name="Lander E.S."/>
            <person name="Lindblad-Toh K."/>
        </authorList>
    </citation>
    <scope>NUCLEOTIDE SEQUENCE [LARGE SCALE GENOMIC DNA]</scope>
</reference>
<evidence type="ECO:0000256" key="6">
    <source>
        <dbReference type="ARBA" id="ARBA00022801"/>
    </source>
</evidence>
<evidence type="ECO:0000256" key="10">
    <source>
        <dbReference type="PIRSR" id="PIRSR602640-1"/>
    </source>
</evidence>
<comment type="PTM">
    <text evidence="13">Glycosylated.</text>
</comment>
<name>H9H6Y1_MONDO</name>
<proteinExistence type="inferred from homology"/>
<comment type="cofactor">
    <cofactor evidence="11 14">
        <name>Ca(2+)</name>
        <dbReference type="ChEBI" id="CHEBI:29108"/>
    </cofactor>
    <text evidence="11 14">Binds 2 calcium ions per subunit.</text>
</comment>
<keyword evidence="16" id="KW-1185">Reference proteome</keyword>
<feature type="binding site" evidence="11">
    <location>
        <position position="351"/>
    </location>
    <ligand>
        <name>Ca(2+)</name>
        <dbReference type="ChEBI" id="CHEBI:29108"/>
        <label>1</label>
        <note>catalytic</note>
    </ligand>
</feature>
<dbReference type="OMA" id="MKIHDNW"/>
<feature type="binding site" evidence="11">
    <location>
        <position position="135"/>
    </location>
    <ligand>
        <name>Ca(2+)</name>
        <dbReference type="ChEBI" id="CHEBI:29108"/>
        <label>1</label>
        <note>catalytic</note>
    </ligand>
</feature>